<dbReference type="EMBL" id="JACHHO010000003">
    <property type="protein sequence ID" value="MBB5205125.1"/>
    <property type="molecule type" value="Genomic_DNA"/>
</dbReference>
<feature type="compositionally biased region" description="Basic and acidic residues" evidence="1">
    <location>
        <begin position="204"/>
        <end position="222"/>
    </location>
</feature>
<evidence type="ECO:0000256" key="1">
    <source>
        <dbReference type="SAM" id="MobiDB-lite"/>
    </source>
</evidence>
<feature type="region of interest" description="Disordered" evidence="1">
    <location>
        <begin position="197"/>
        <end position="222"/>
    </location>
</feature>
<evidence type="ECO:0000313" key="3">
    <source>
        <dbReference type="Proteomes" id="UP000554837"/>
    </source>
</evidence>
<keyword evidence="3" id="KW-1185">Reference proteome</keyword>
<dbReference type="Proteomes" id="UP000554837">
    <property type="component" value="Unassembled WGS sequence"/>
</dbReference>
<dbReference type="AlphaFoldDB" id="A0A840S434"/>
<protein>
    <submittedName>
        <fullName evidence="2">Uncharacterized protein</fullName>
    </submittedName>
</protein>
<proteinExistence type="predicted"/>
<organism evidence="2 3">
    <name type="scientific">Inhella inkyongensis</name>
    <dbReference type="NCBI Taxonomy" id="392593"/>
    <lineage>
        <taxon>Bacteria</taxon>
        <taxon>Pseudomonadati</taxon>
        <taxon>Pseudomonadota</taxon>
        <taxon>Betaproteobacteria</taxon>
        <taxon>Burkholderiales</taxon>
        <taxon>Sphaerotilaceae</taxon>
        <taxon>Inhella</taxon>
    </lineage>
</organism>
<evidence type="ECO:0000313" key="2">
    <source>
        <dbReference type="EMBL" id="MBB5205125.1"/>
    </source>
</evidence>
<comment type="caution">
    <text evidence="2">The sequence shown here is derived from an EMBL/GenBank/DDBJ whole genome shotgun (WGS) entry which is preliminary data.</text>
</comment>
<name>A0A840S434_9BURK</name>
<gene>
    <name evidence="2" type="ORF">HNQ51_002444</name>
</gene>
<accession>A0A840S434</accession>
<reference evidence="2 3" key="1">
    <citation type="submission" date="2020-08" db="EMBL/GenBank/DDBJ databases">
        <title>Genomic Encyclopedia of Type Strains, Phase IV (KMG-IV): sequencing the most valuable type-strain genomes for metagenomic binning, comparative biology and taxonomic classification.</title>
        <authorList>
            <person name="Goeker M."/>
        </authorList>
    </citation>
    <scope>NUCLEOTIDE SEQUENCE [LARGE SCALE GENOMIC DNA]</scope>
    <source>
        <strain evidence="2 3">DSM 23958</strain>
    </source>
</reference>
<sequence>MNQRGLTEPQPAGIPARRPGYFLCFAKESNQRKATPMRSPLASPRGPLRCSRARAGAERTALASSLRLNGRAESVLEARCARALARCASRQRIGDPGKRSDLSQSGLFGCWLFGGPPMPSRGAQKDRPARVSAPRKQTRRGRSNAVSAANEVRSALGLAFEHHREPIAAGERRRHRGSPFSFPISLWRSKEKWVGCRGEAPAGSHEKHMPKELNSDIKKVTQ</sequence>
<feature type="region of interest" description="Disordered" evidence="1">
    <location>
        <begin position="119"/>
        <end position="148"/>
    </location>
</feature>